<sequence>MSKIEKIIKQVEEKAKNHTLSYIFSKKHSYFVEESYDDQYAFVKVIINSNMTNDLKNKEQVDDQGKNSYVIIGFNPNRDNNKTSEEIYNERLKYTKRTGKPLNYYIDGTKTKAGKPKKIVGPTWTKGVSYALKASKNNVDFVYFLDICPKSSHNTQDIIQNDNGSIDYQKSINFIDNYLSEKLPEAKILLATGRLPKCILNKLADIVKKKDRAKNIIIQLNNDNSPKHMSMWKTTCATDSLPNIQDILKKVFQIN</sequence>
<gene>
    <name evidence="1" type="ORF">LTY36_01075</name>
</gene>
<reference evidence="1 2" key="1">
    <citation type="submission" date="2021-12" db="EMBL/GenBank/DDBJ databases">
        <title>A phylogenomic analysis of Limosilactobacillus reuteri reveals ancient and stable evolutionary relationships with rodents and birds and zoonotic transmission to humans.</title>
        <authorList>
            <person name="Li F."/>
            <person name="Li X."/>
            <person name="Cheng C."/>
            <person name="Tollenaar S."/>
            <person name="Zhang J.S."/>
            <person name="Simpson D."/>
            <person name="Tasseva G."/>
            <person name="Perez-Munoz M.E."/>
            <person name="Frese S."/>
            <person name="Gaenzle M.G."/>
            <person name="Walter J."/>
            <person name="Zheng J."/>
        </authorList>
    </citation>
    <scope>NUCLEOTIDE SEQUENCE [LARGE SCALE GENOMIC DNA]</scope>
    <source>
        <strain evidence="1 2">BG-MG3-B</strain>
    </source>
</reference>
<protein>
    <recommendedName>
        <fullName evidence="3">Uracil-DNA glycosylase-like domain-containing protein</fullName>
    </recommendedName>
</protein>
<proteinExistence type="predicted"/>
<dbReference type="Proteomes" id="UP001199710">
    <property type="component" value="Unassembled WGS sequence"/>
</dbReference>
<keyword evidence="2" id="KW-1185">Reference proteome</keyword>
<organism evidence="1 2">
    <name type="scientific">Limosilactobacillus agrestis</name>
    <dbReference type="NCBI Taxonomy" id="2759748"/>
    <lineage>
        <taxon>Bacteria</taxon>
        <taxon>Bacillati</taxon>
        <taxon>Bacillota</taxon>
        <taxon>Bacilli</taxon>
        <taxon>Lactobacillales</taxon>
        <taxon>Lactobacillaceae</taxon>
        <taxon>Limosilactobacillus</taxon>
    </lineage>
</organism>
<accession>A0ABS8R6L1</accession>
<evidence type="ECO:0008006" key="3">
    <source>
        <dbReference type="Google" id="ProtNLM"/>
    </source>
</evidence>
<evidence type="ECO:0000313" key="1">
    <source>
        <dbReference type="EMBL" id="MCD7129815.1"/>
    </source>
</evidence>
<dbReference type="EMBL" id="JAJPDE010000014">
    <property type="protein sequence ID" value="MCD7129815.1"/>
    <property type="molecule type" value="Genomic_DNA"/>
</dbReference>
<comment type="caution">
    <text evidence="1">The sequence shown here is derived from an EMBL/GenBank/DDBJ whole genome shotgun (WGS) entry which is preliminary data.</text>
</comment>
<evidence type="ECO:0000313" key="2">
    <source>
        <dbReference type="Proteomes" id="UP001199710"/>
    </source>
</evidence>
<dbReference type="RefSeq" id="WP_231823048.1">
    <property type="nucleotide sequence ID" value="NZ_JAJPDE010000014.1"/>
</dbReference>
<name>A0ABS8R6L1_9LACO</name>